<dbReference type="SUPFAM" id="SSF51445">
    <property type="entry name" value="(Trans)glycosidases"/>
    <property type="match status" value="1"/>
</dbReference>
<reference evidence="4" key="2">
    <citation type="submission" date="2015-03" db="UniProtKB">
        <authorList>
            <consortium name="EnsemblPlants"/>
        </authorList>
    </citation>
    <scope>IDENTIFICATION</scope>
</reference>
<dbReference type="PaxDb" id="65489-OBART12G08800.1"/>
<proteinExistence type="predicted"/>
<dbReference type="eggNOG" id="KOG4701">
    <property type="taxonomic scope" value="Eukaryota"/>
</dbReference>
<feature type="signal peptide" evidence="2">
    <location>
        <begin position="1"/>
        <end position="26"/>
    </location>
</feature>
<dbReference type="GO" id="GO:0004568">
    <property type="term" value="F:chitinase activity"/>
    <property type="evidence" value="ECO:0007669"/>
    <property type="project" value="TreeGrafter"/>
</dbReference>
<evidence type="ECO:0000313" key="4">
    <source>
        <dbReference type="EnsemblPlants" id="OBART12G08800.1"/>
    </source>
</evidence>
<feature type="compositionally biased region" description="Low complexity" evidence="1">
    <location>
        <begin position="73"/>
        <end position="93"/>
    </location>
</feature>
<evidence type="ECO:0000259" key="3">
    <source>
        <dbReference type="PROSITE" id="PS51910"/>
    </source>
</evidence>
<dbReference type="AlphaFoldDB" id="A0A0D3HTD4"/>
<dbReference type="PANTHER" id="PTHR45708:SF4">
    <property type="entry name" value="XYLANASE INHIBITOR PROTEIN 1"/>
    <property type="match status" value="1"/>
</dbReference>
<protein>
    <recommendedName>
        <fullName evidence="3">GH18 domain-containing protein</fullName>
    </recommendedName>
</protein>
<feature type="region of interest" description="Disordered" evidence="1">
    <location>
        <begin position="73"/>
        <end position="95"/>
    </location>
</feature>
<reference evidence="4" key="1">
    <citation type="journal article" date="2009" name="Rice">
        <title>De Novo Next Generation Sequencing of Plant Genomes.</title>
        <authorList>
            <person name="Rounsley S."/>
            <person name="Marri P.R."/>
            <person name="Yu Y."/>
            <person name="He R."/>
            <person name="Sisneros N."/>
            <person name="Goicoechea J.L."/>
            <person name="Lee S.J."/>
            <person name="Angelova A."/>
            <person name="Kudrna D."/>
            <person name="Luo M."/>
            <person name="Affourtit J."/>
            <person name="Desany B."/>
            <person name="Knight J."/>
            <person name="Niazi F."/>
            <person name="Egholm M."/>
            <person name="Wing R.A."/>
        </authorList>
    </citation>
    <scope>NUCLEOTIDE SEQUENCE [LARGE SCALE GENOMIC DNA]</scope>
    <source>
        <strain evidence="4">cv. IRGC 105608</strain>
    </source>
</reference>
<dbReference type="InterPro" id="IPR050542">
    <property type="entry name" value="Glycosyl_Hydrlase18_Chitinase"/>
</dbReference>
<feature type="chain" id="PRO_5002264337" description="GH18 domain-containing protein" evidence="2">
    <location>
        <begin position="27"/>
        <end position="169"/>
    </location>
</feature>
<dbReference type="PANTHER" id="PTHR45708">
    <property type="entry name" value="ENDOCHITINASE"/>
    <property type="match status" value="1"/>
</dbReference>
<evidence type="ECO:0000256" key="2">
    <source>
        <dbReference type="SAM" id="SignalP"/>
    </source>
</evidence>
<dbReference type="HOGENOM" id="CLU_007818_4_0_1"/>
<keyword evidence="2" id="KW-0732">Signal</keyword>
<feature type="domain" description="GH18" evidence="3">
    <location>
        <begin position="29"/>
        <end position="169"/>
    </location>
</feature>
<evidence type="ECO:0000256" key="1">
    <source>
        <dbReference type="SAM" id="MobiDB-lite"/>
    </source>
</evidence>
<dbReference type="InterPro" id="IPR001223">
    <property type="entry name" value="Glyco_hydro18_cat"/>
</dbReference>
<dbReference type="GO" id="GO:0005975">
    <property type="term" value="P:carbohydrate metabolic process"/>
    <property type="evidence" value="ECO:0007669"/>
    <property type="project" value="InterPro"/>
</dbReference>
<name>A0A0D3HTD4_9ORYZ</name>
<sequence>MGLMHALLPLAAAALLLLAAPPPATADDPGLAVYWGRHKEEGSLREACDTGHYTTVIITFYNVFRYGRYSSTSPATCSPPSAPTSSTASPGASPQGGGYSLHINASAADIADNLWNAYLSSHRAGVHRPFGNDAAVDGIDFFIDQGGADHYDNLAQLLNGYKQYYIDRA</sequence>
<dbReference type="PROSITE" id="PS51910">
    <property type="entry name" value="GH18_2"/>
    <property type="match status" value="1"/>
</dbReference>
<keyword evidence="5" id="KW-1185">Reference proteome</keyword>
<dbReference type="Gramene" id="OBART12G08800.1">
    <property type="protein sequence ID" value="OBART12G08800.1"/>
    <property type="gene ID" value="OBART12G08800"/>
</dbReference>
<organism evidence="4">
    <name type="scientific">Oryza barthii</name>
    <dbReference type="NCBI Taxonomy" id="65489"/>
    <lineage>
        <taxon>Eukaryota</taxon>
        <taxon>Viridiplantae</taxon>
        <taxon>Streptophyta</taxon>
        <taxon>Embryophyta</taxon>
        <taxon>Tracheophyta</taxon>
        <taxon>Spermatophyta</taxon>
        <taxon>Magnoliopsida</taxon>
        <taxon>Liliopsida</taxon>
        <taxon>Poales</taxon>
        <taxon>Poaceae</taxon>
        <taxon>BOP clade</taxon>
        <taxon>Oryzoideae</taxon>
        <taxon>Oryzeae</taxon>
        <taxon>Oryzinae</taxon>
        <taxon>Oryza</taxon>
    </lineage>
</organism>
<evidence type="ECO:0000313" key="5">
    <source>
        <dbReference type="Proteomes" id="UP000026960"/>
    </source>
</evidence>
<dbReference type="Proteomes" id="UP000026960">
    <property type="component" value="Chromosome 12"/>
</dbReference>
<dbReference type="EnsemblPlants" id="OBART12G08800.1">
    <property type="protein sequence ID" value="OBART12G08800.1"/>
    <property type="gene ID" value="OBART12G08800"/>
</dbReference>
<dbReference type="GO" id="GO:0005576">
    <property type="term" value="C:extracellular region"/>
    <property type="evidence" value="ECO:0007669"/>
    <property type="project" value="TreeGrafter"/>
</dbReference>
<accession>A0A0D3HTD4</accession>
<dbReference type="InterPro" id="IPR017853">
    <property type="entry name" value="GH"/>
</dbReference>
<dbReference type="Gene3D" id="3.20.20.80">
    <property type="entry name" value="Glycosidases"/>
    <property type="match status" value="1"/>
</dbReference>